<evidence type="ECO:0000313" key="1">
    <source>
        <dbReference type="EMBL" id="MDT0338526.1"/>
    </source>
</evidence>
<dbReference type="EMBL" id="JAVRAA010000008">
    <property type="protein sequence ID" value="MDT0338526.1"/>
    <property type="molecule type" value="Genomic_DNA"/>
</dbReference>
<protein>
    <submittedName>
        <fullName evidence="1">Uncharacterized protein</fullName>
    </submittedName>
</protein>
<sequence length="45" mass="4663">MPGMAGAPKASHALKSAHKKGIHHTADAFFSSVSGYDARFSCGTE</sequence>
<proteinExistence type="predicted"/>
<organism evidence="1">
    <name type="scientific">Herbaspirillum huttiense subsp. nephrolepidis</name>
    <dbReference type="NCBI Taxonomy" id="3075126"/>
    <lineage>
        <taxon>Bacteria</taxon>
        <taxon>Pseudomonadati</taxon>
        <taxon>Pseudomonadota</taxon>
        <taxon>Betaproteobacteria</taxon>
        <taxon>Burkholderiales</taxon>
        <taxon>Oxalobacteraceae</taxon>
        <taxon>Herbaspirillum</taxon>
    </lineage>
</organism>
<accession>A0AAE4K6X2</accession>
<gene>
    <name evidence="1" type="ORF">RJN63_16925</name>
</gene>
<comment type="caution">
    <text evidence="1">The sequence shown here is derived from an EMBL/GenBank/DDBJ whole genome shotgun (WGS) entry which is preliminary data.</text>
</comment>
<dbReference type="RefSeq" id="WP_310835786.1">
    <property type="nucleotide sequence ID" value="NZ_JAVLSM010000002.1"/>
</dbReference>
<name>A0AAE4K6X2_9BURK</name>
<dbReference type="AlphaFoldDB" id="A0AAE4K6X2"/>
<reference evidence="1" key="1">
    <citation type="submission" date="2023-02" db="EMBL/GenBank/DDBJ databases">
        <title>Description of Herbaspirillum huttiense subsp. nephrolepsisexaltata and Herbaspirillum huttiense subsp. lycopersicon.</title>
        <authorList>
            <person name="Poudel M."/>
            <person name="Sharma A."/>
            <person name="Goss E."/>
            <person name="Tapia J.H."/>
            <person name="Harmon C.M."/>
            <person name="Jones J.B."/>
        </authorList>
    </citation>
    <scope>NUCLEOTIDE SEQUENCE</scope>
    <source>
        <strain evidence="1">NC40101</strain>
    </source>
</reference>